<evidence type="ECO:0000256" key="1">
    <source>
        <dbReference type="ARBA" id="ARBA00008853"/>
    </source>
</evidence>
<feature type="binding site" evidence="3">
    <location>
        <position position="198"/>
    </location>
    <ligand>
        <name>a divalent metal cation</name>
        <dbReference type="ChEBI" id="CHEBI:60240"/>
    </ligand>
</feature>
<feature type="binding site" evidence="3">
    <location>
        <position position="149"/>
    </location>
    <ligand>
        <name>a divalent metal cation</name>
        <dbReference type="ChEBI" id="CHEBI:60240"/>
    </ligand>
</feature>
<dbReference type="EMBL" id="QYUM01000003">
    <property type="protein sequence ID" value="RJF90629.1"/>
    <property type="molecule type" value="Genomic_DNA"/>
</dbReference>
<comment type="similarity">
    <text evidence="1">Belongs to the SMP-30/CGR1 family.</text>
</comment>
<evidence type="ECO:0000256" key="2">
    <source>
        <dbReference type="PIRSR" id="PIRSR605511-1"/>
    </source>
</evidence>
<evidence type="ECO:0000259" key="4">
    <source>
        <dbReference type="Pfam" id="PF08450"/>
    </source>
</evidence>
<dbReference type="RefSeq" id="WP_119761979.1">
    <property type="nucleotide sequence ID" value="NZ_QYUM01000003.1"/>
</dbReference>
<keyword evidence="3" id="KW-0862">Zinc</keyword>
<dbReference type="PANTHER" id="PTHR10907">
    <property type="entry name" value="REGUCALCIN"/>
    <property type="match status" value="1"/>
</dbReference>
<dbReference type="GO" id="GO:0004341">
    <property type="term" value="F:gluconolactonase activity"/>
    <property type="evidence" value="ECO:0007669"/>
    <property type="project" value="TreeGrafter"/>
</dbReference>
<dbReference type="GO" id="GO:0019853">
    <property type="term" value="P:L-ascorbic acid biosynthetic process"/>
    <property type="evidence" value="ECO:0007669"/>
    <property type="project" value="TreeGrafter"/>
</dbReference>
<proteinExistence type="inferred from homology"/>
<comment type="caution">
    <text evidence="5">The sequence shown here is derived from an EMBL/GenBank/DDBJ whole genome shotgun (WGS) entry which is preliminary data.</text>
</comment>
<feature type="binding site" evidence="3">
    <location>
        <position position="103"/>
    </location>
    <ligand>
        <name>substrate</name>
    </ligand>
</feature>
<dbReference type="SUPFAM" id="SSF63829">
    <property type="entry name" value="Calcium-dependent phosphotriesterase"/>
    <property type="match status" value="1"/>
</dbReference>
<dbReference type="Gene3D" id="2.120.10.30">
    <property type="entry name" value="TolB, C-terminal domain"/>
    <property type="match status" value="1"/>
</dbReference>
<gene>
    <name evidence="5" type="ORF">D3876_10435</name>
</gene>
<sequence length="286" mass="30927">MADVRVIERAGRDRLGEGPLWSRRRNALFWVDILGCRLHQLSLADGAVQSWTMPEMTGWVVERDDAPGFIAGLRTGFAELELDPFTVRHIVDPEPGLPGNRMNDAKADGWGRIWAGTMPVAADRPSGALYRLDTDRSCHTVDTGYTIANGPAFSLDGRFLYHADSHLRVIYRFAIDEAGVVGGREPFIAFEPEWGVPDGMTVDAEGGLWIAHWGAGCVSRFSPEGVRERAITLPASQVTSCAFAGEALDRLFVTSAAEGREDEALAGALFEVDPGVTGIPPASFGG</sequence>
<dbReference type="InterPro" id="IPR011042">
    <property type="entry name" value="6-blade_b-propeller_TolB-like"/>
</dbReference>
<dbReference type="Proteomes" id="UP000286100">
    <property type="component" value="Unassembled WGS sequence"/>
</dbReference>
<dbReference type="AlphaFoldDB" id="A0A418WLA5"/>
<dbReference type="InterPro" id="IPR005511">
    <property type="entry name" value="SMP-30"/>
</dbReference>
<keyword evidence="3" id="KW-0479">Metal-binding</keyword>
<evidence type="ECO:0000256" key="3">
    <source>
        <dbReference type="PIRSR" id="PIRSR605511-2"/>
    </source>
</evidence>
<dbReference type="Pfam" id="PF08450">
    <property type="entry name" value="SGL"/>
    <property type="match status" value="1"/>
</dbReference>
<dbReference type="GO" id="GO:0005509">
    <property type="term" value="F:calcium ion binding"/>
    <property type="evidence" value="ECO:0007669"/>
    <property type="project" value="TreeGrafter"/>
</dbReference>
<organism evidence="5 6">
    <name type="scientific">Sphingomonas cavernae</name>
    <dbReference type="NCBI Taxonomy" id="2320861"/>
    <lineage>
        <taxon>Bacteria</taxon>
        <taxon>Pseudomonadati</taxon>
        <taxon>Pseudomonadota</taxon>
        <taxon>Alphaproteobacteria</taxon>
        <taxon>Sphingomonadales</taxon>
        <taxon>Sphingomonadaceae</taxon>
        <taxon>Sphingomonas</taxon>
    </lineage>
</organism>
<feature type="binding site" evidence="3">
    <location>
        <position position="101"/>
    </location>
    <ligand>
        <name>substrate</name>
    </ligand>
</feature>
<protein>
    <submittedName>
        <fullName evidence="5">SMP-30/gluconolactonase/LRE family protein</fullName>
    </submittedName>
</protein>
<accession>A0A418WLA5</accession>
<feature type="binding site" evidence="3">
    <location>
        <position position="17"/>
    </location>
    <ligand>
        <name>a divalent metal cation</name>
        <dbReference type="ChEBI" id="CHEBI:60240"/>
    </ligand>
</feature>
<feature type="active site" description="Proton donor/acceptor" evidence="2">
    <location>
        <position position="198"/>
    </location>
</feature>
<keyword evidence="6" id="KW-1185">Reference proteome</keyword>
<dbReference type="OrthoDB" id="2633250at2"/>
<feature type="domain" description="SMP-30/Gluconolactonase/LRE-like region" evidence="4">
    <location>
        <begin position="15"/>
        <end position="256"/>
    </location>
</feature>
<reference evidence="5 6" key="1">
    <citation type="submission" date="2018-09" db="EMBL/GenBank/DDBJ databases">
        <authorList>
            <person name="Zhu H."/>
        </authorList>
    </citation>
    <scope>NUCLEOTIDE SEQUENCE [LARGE SCALE GENOMIC DNA]</scope>
    <source>
        <strain evidence="5 6">K2R01-6</strain>
    </source>
</reference>
<evidence type="ECO:0000313" key="6">
    <source>
        <dbReference type="Proteomes" id="UP000286100"/>
    </source>
</evidence>
<evidence type="ECO:0000313" key="5">
    <source>
        <dbReference type="EMBL" id="RJF90629.1"/>
    </source>
</evidence>
<comment type="cofactor">
    <cofactor evidence="3">
        <name>Zn(2+)</name>
        <dbReference type="ChEBI" id="CHEBI:29105"/>
    </cofactor>
    <text evidence="3">Binds 1 divalent metal cation per subunit.</text>
</comment>
<name>A0A418WLA5_9SPHN</name>
<dbReference type="PANTHER" id="PTHR10907:SF47">
    <property type="entry name" value="REGUCALCIN"/>
    <property type="match status" value="1"/>
</dbReference>
<dbReference type="InterPro" id="IPR013658">
    <property type="entry name" value="SGL"/>
</dbReference>
<dbReference type="PRINTS" id="PR01790">
    <property type="entry name" value="SMP30FAMILY"/>
</dbReference>